<accession>A0A2T3FZ62</accession>
<organism evidence="1 2">
    <name type="scientific">Faecalibacillus faecis</name>
    <dbReference type="NCBI Taxonomy" id="1982628"/>
    <lineage>
        <taxon>Bacteria</taxon>
        <taxon>Bacillati</taxon>
        <taxon>Bacillota</taxon>
        <taxon>Erysipelotrichia</taxon>
        <taxon>Erysipelotrichales</taxon>
        <taxon>Coprobacillaceae</taxon>
        <taxon>Faecalibacillus</taxon>
    </lineage>
</organism>
<evidence type="ECO:0000313" key="2">
    <source>
        <dbReference type="Proteomes" id="UP000241201"/>
    </source>
</evidence>
<evidence type="ECO:0000313" key="1">
    <source>
        <dbReference type="EMBL" id="PST40543.1"/>
    </source>
</evidence>
<keyword evidence="2" id="KW-1185">Reference proteome</keyword>
<comment type="caution">
    <text evidence="1">The sequence shown here is derived from an EMBL/GenBank/DDBJ whole genome shotgun (WGS) entry which is preliminary data.</text>
</comment>
<gene>
    <name evidence="1" type="ORF">C7U55_06420</name>
</gene>
<dbReference type="EMBL" id="PYLP01000006">
    <property type="protein sequence ID" value="PST40543.1"/>
    <property type="molecule type" value="Genomic_DNA"/>
</dbReference>
<sequence length="75" mass="8436">MKDRKTYIAISSFINGMGSLLDVSPLQLNRVIKKISLESDVEAVSEDWKNIGKDLSDSLRNYGDSIKGKSIRSFR</sequence>
<proteinExistence type="predicted"/>
<dbReference type="RefSeq" id="WP_106987850.1">
    <property type="nucleotide sequence ID" value="NZ_JAJCFI010000005.1"/>
</dbReference>
<dbReference type="GeneID" id="77470723"/>
<dbReference type="AlphaFoldDB" id="A0A2T3FZ62"/>
<reference evidence="2" key="1">
    <citation type="submission" date="2018-03" db="EMBL/GenBank/DDBJ databases">
        <title>Lachnoclostridium SNUG30370 gen.nov., sp.nov., isolated from human faeces.</title>
        <authorList>
            <person name="Seo B."/>
            <person name="Jeon K."/>
            <person name="Ko G."/>
        </authorList>
    </citation>
    <scope>NUCLEOTIDE SEQUENCE [LARGE SCALE GENOMIC DNA]</scope>
    <source>
        <strain evidence="2">SNUG30370</strain>
    </source>
</reference>
<protein>
    <submittedName>
        <fullName evidence="1">Uncharacterized protein</fullName>
    </submittedName>
</protein>
<dbReference type="Proteomes" id="UP000241201">
    <property type="component" value="Unassembled WGS sequence"/>
</dbReference>
<name>A0A2T3FZ62_9FIRM</name>